<name>A0A8J3V1N0_9ACTN</name>
<dbReference type="Proteomes" id="UP000605992">
    <property type="component" value="Unassembled WGS sequence"/>
</dbReference>
<dbReference type="InterPro" id="IPR005471">
    <property type="entry name" value="Tscrpt_reg_IclR_N"/>
</dbReference>
<evidence type="ECO:0000256" key="2">
    <source>
        <dbReference type="ARBA" id="ARBA00023125"/>
    </source>
</evidence>
<organism evidence="6 7">
    <name type="scientific">Planotetraspora thailandica</name>
    <dbReference type="NCBI Taxonomy" id="487172"/>
    <lineage>
        <taxon>Bacteria</taxon>
        <taxon>Bacillati</taxon>
        <taxon>Actinomycetota</taxon>
        <taxon>Actinomycetes</taxon>
        <taxon>Streptosporangiales</taxon>
        <taxon>Streptosporangiaceae</taxon>
        <taxon>Planotetraspora</taxon>
    </lineage>
</organism>
<proteinExistence type="predicted"/>
<dbReference type="PANTHER" id="PTHR30136">
    <property type="entry name" value="HELIX-TURN-HELIX TRANSCRIPTIONAL REGULATOR, ICLR FAMILY"/>
    <property type="match status" value="1"/>
</dbReference>
<evidence type="ECO:0000259" key="4">
    <source>
        <dbReference type="PROSITE" id="PS51077"/>
    </source>
</evidence>
<dbReference type="InterPro" id="IPR050707">
    <property type="entry name" value="HTH_MetabolicPath_Reg"/>
</dbReference>
<dbReference type="GO" id="GO:0003700">
    <property type="term" value="F:DNA-binding transcription factor activity"/>
    <property type="evidence" value="ECO:0007669"/>
    <property type="project" value="TreeGrafter"/>
</dbReference>
<evidence type="ECO:0000256" key="3">
    <source>
        <dbReference type="ARBA" id="ARBA00023163"/>
    </source>
</evidence>
<dbReference type="InterPro" id="IPR036390">
    <property type="entry name" value="WH_DNA-bd_sf"/>
</dbReference>
<accession>A0A8J3V1N0</accession>
<dbReference type="SUPFAM" id="SSF55781">
    <property type="entry name" value="GAF domain-like"/>
    <property type="match status" value="1"/>
</dbReference>
<dbReference type="Gene3D" id="1.10.10.10">
    <property type="entry name" value="Winged helix-like DNA-binding domain superfamily/Winged helix DNA-binding domain"/>
    <property type="match status" value="1"/>
</dbReference>
<keyword evidence="1" id="KW-0805">Transcription regulation</keyword>
<keyword evidence="3" id="KW-0804">Transcription</keyword>
<evidence type="ECO:0000313" key="7">
    <source>
        <dbReference type="Proteomes" id="UP000605992"/>
    </source>
</evidence>
<dbReference type="Pfam" id="PF09339">
    <property type="entry name" value="HTH_IclR"/>
    <property type="match status" value="1"/>
</dbReference>
<dbReference type="PROSITE" id="PS51077">
    <property type="entry name" value="HTH_ICLR"/>
    <property type="match status" value="1"/>
</dbReference>
<protein>
    <submittedName>
        <fullName evidence="6">IclR family transcriptional regulator</fullName>
    </submittedName>
</protein>
<evidence type="ECO:0000256" key="1">
    <source>
        <dbReference type="ARBA" id="ARBA00023015"/>
    </source>
</evidence>
<evidence type="ECO:0000259" key="5">
    <source>
        <dbReference type="PROSITE" id="PS51078"/>
    </source>
</evidence>
<dbReference type="InterPro" id="IPR036388">
    <property type="entry name" value="WH-like_DNA-bd_sf"/>
</dbReference>
<dbReference type="PANTHER" id="PTHR30136:SF24">
    <property type="entry name" value="HTH-TYPE TRANSCRIPTIONAL REPRESSOR ALLR"/>
    <property type="match status" value="1"/>
</dbReference>
<feature type="domain" description="IclR-ED" evidence="5">
    <location>
        <begin position="72"/>
        <end position="250"/>
    </location>
</feature>
<dbReference type="Pfam" id="PF01614">
    <property type="entry name" value="IclR_C"/>
    <property type="match status" value="1"/>
</dbReference>
<dbReference type="SMART" id="SM00346">
    <property type="entry name" value="HTH_ICLR"/>
    <property type="match status" value="1"/>
</dbReference>
<evidence type="ECO:0000313" key="6">
    <source>
        <dbReference type="EMBL" id="GII55061.1"/>
    </source>
</evidence>
<dbReference type="GO" id="GO:0003677">
    <property type="term" value="F:DNA binding"/>
    <property type="evidence" value="ECO:0007669"/>
    <property type="project" value="UniProtKB-KW"/>
</dbReference>
<dbReference type="InterPro" id="IPR014757">
    <property type="entry name" value="Tscrpt_reg_IclR_C"/>
</dbReference>
<keyword evidence="7" id="KW-1185">Reference proteome</keyword>
<keyword evidence="2" id="KW-0238">DNA-binding</keyword>
<dbReference type="EMBL" id="BOOR01000023">
    <property type="protein sequence ID" value="GII55061.1"/>
    <property type="molecule type" value="Genomic_DNA"/>
</dbReference>
<feature type="domain" description="HTH iclR-type" evidence="4">
    <location>
        <begin position="10"/>
        <end position="71"/>
    </location>
</feature>
<dbReference type="SUPFAM" id="SSF46785">
    <property type="entry name" value="Winged helix' DNA-binding domain"/>
    <property type="match status" value="1"/>
</dbReference>
<dbReference type="PROSITE" id="PS51078">
    <property type="entry name" value="ICLR_ED"/>
    <property type="match status" value="1"/>
</dbReference>
<gene>
    <name evidence="6" type="ORF">Pth03_34500</name>
</gene>
<comment type="caution">
    <text evidence="6">The sequence shown here is derived from an EMBL/GenBank/DDBJ whole genome shotgun (WGS) entry which is preliminary data.</text>
</comment>
<dbReference type="InterPro" id="IPR029016">
    <property type="entry name" value="GAF-like_dom_sf"/>
</dbReference>
<dbReference type="GO" id="GO:0045892">
    <property type="term" value="P:negative regulation of DNA-templated transcription"/>
    <property type="evidence" value="ECO:0007669"/>
    <property type="project" value="TreeGrafter"/>
</dbReference>
<sequence>MPAVPAVSGPSVTSKVLAILGAFTHLRPERTLTDISRAANLPLSTVHRLVNELVAWGALERSSDGSYRIGLRLWEIGALSPRGSEIRETALRYIADLYARTGNNVALTTLDGESALPIVWIVAERSAHLLGSTGTRIPLHATGAGLVLLAHAPMDLRQKVLEGSLHRFTTETLVEPDDLRRALSDILRRGYVVSCRQFTDRSTSVAAPVSIGVGGATAALSVIIPATEDWRKRVPVVVGLARKLSAALKSQALEWRHT</sequence>
<dbReference type="Gene3D" id="3.30.450.40">
    <property type="match status" value="1"/>
</dbReference>
<dbReference type="AlphaFoldDB" id="A0A8J3V1N0"/>
<reference evidence="6" key="1">
    <citation type="submission" date="2021-01" db="EMBL/GenBank/DDBJ databases">
        <title>Whole genome shotgun sequence of Planotetraspora thailandica NBRC 104271.</title>
        <authorList>
            <person name="Komaki H."/>
            <person name="Tamura T."/>
        </authorList>
    </citation>
    <scope>NUCLEOTIDE SEQUENCE</scope>
    <source>
        <strain evidence="6">NBRC 104271</strain>
    </source>
</reference>